<dbReference type="Gramene" id="FCD_00023250-RA">
    <property type="protein sequence ID" value="FCD_00023250-RA:cds"/>
    <property type="gene ID" value="FCD_00023250"/>
</dbReference>
<name>A0AA88DBU1_FICCA</name>
<dbReference type="EMBL" id="BTGU01000041">
    <property type="protein sequence ID" value="GMN52240.1"/>
    <property type="molecule type" value="Genomic_DNA"/>
</dbReference>
<evidence type="ECO:0008006" key="6">
    <source>
        <dbReference type="Google" id="ProtNLM"/>
    </source>
</evidence>
<evidence type="ECO:0000256" key="3">
    <source>
        <dbReference type="ARBA" id="ARBA00023242"/>
    </source>
</evidence>
<protein>
    <recommendedName>
        <fullName evidence="6">NIM1-interacting protein</fullName>
    </recommendedName>
</protein>
<comment type="subcellular location">
    <subcellularLocation>
        <location evidence="1">Nucleus</location>
    </subcellularLocation>
</comment>
<evidence type="ECO:0000256" key="1">
    <source>
        <dbReference type="ARBA" id="ARBA00004123"/>
    </source>
</evidence>
<dbReference type="Pfam" id="PF15699">
    <property type="entry name" value="NPR1_interact"/>
    <property type="match status" value="1"/>
</dbReference>
<dbReference type="InterPro" id="IPR031425">
    <property type="entry name" value="NPR1/NH1-interacting"/>
</dbReference>
<reference evidence="4" key="1">
    <citation type="submission" date="2023-07" db="EMBL/GenBank/DDBJ databases">
        <title>draft genome sequence of fig (Ficus carica).</title>
        <authorList>
            <person name="Takahashi T."/>
            <person name="Nishimura K."/>
        </authorList>
    </citation>
    <scope>NUCLEOTIDE SEQUENCE</scope>
</reference>
<dbReference type="PANTHER" id="PTHR33669">
    <property type="entry name" value="PROTEIN NEGATIVE REGULATOR OF RESISTANCE"/>
    <property type="match status" value="1"/>
</dbReference>
<evidence type="ECO:0000313" key="4">
    <source>
        <dbReference type="EMBL" id="GMN52240.1"/>
    </source>
</evidence>
<proteinExistence type="inferred from homology"/>
<keyword evidence="3" id="KW-0539">Nucleus</keyword>
<evidence type="ECO:0000313" key="5">
    <source>
        <dbReference type="Proteomes" id="UP001187192"/>
    </source>
</evidence>
<dbReference type="AlphaFoldDB" id="A0AA88DBU1"/>
<keyword evidence="5" id="KW-1185">Reference proteome</keyword>
<comment type="caution">
    <text evidence="4">The sequence shown here is derived from an EMBL/GenBank/DDBJ whole genome shotgun (WGS) entry which is preliminary data.</text>
</comment>
<dbReference type="GO" id="GO:0005634">
    <property type="term" value="C:nucleus"/>
    <property type="evidence" value="ECO:0007669"/>
    <property type="project" value="UniProtKB-SubCell"/>
</dbReference>
<dbReference type="GO" id="GO:0010112">
    <property type="term" value="P:regulation of systemic acquired resistance"/>
    <property type="evidence" value="ECO:0007669"/>
    <property type="project" value="InterPro"/>
</dbReference>
<dbReference type="Proteomes" id="UP001187192">
    <property type="component" value="Unassembled WGS sequence"/>
</dbReference>
<gene>
    <name evidence="4" type="ORF">TIFTF001_021387</name>
</gene>
<organism evidence="4 5">
    <name type="scientific">Ficus carica</name>
    <name type="common">Common fig</name>
    <dbReference type="NCBI Taxonomy" id="3494"/>
    <lineage>
        <taxon>Eukaryota</taxon>
        <taxon>Viridiplantae</taxon>
        <taxon>Streptophyta</taxon>
        <taxon>Embryophyta</taxon>
        <taxon>Tracheophyta</taxon>
        <taxon>Spermatophyta</taxon>
        <taxon>Magnoliopsida</taxon>
        <taxon>eudicotyledons</taxon>
        <taxon>Gunneridae</taxon>
        <taxon>Pentapetalae</taxon>
        <taxon>rosids</taxon>
        <taxon>fabids</taxon>
        <taxon>Rosales</taxon>
        <taxon>Moraceae</taxon>
        <taxon>Ficeae</taxon>
        <taxon>Ficus</taxon>
    </lineage>
</organism>
<dbReference type="PANTHER" id="PTHR33669:SF1">
    <property type="entry name" value="PROTEIN NIM1-INTERACTING 1"/>
    <property type="match status" value="1"/>
</dbReference>
<accession>A0AA88DBU1</accession>
<evidence type="ECO:0000256" key="2">
    <source>
        <dbReference type="ARBA" id="ARBA00009937"/>
    </source>
</evidence>
<comment type="similarity">
    <text evidence="2">Belongs to the NPR1-interactor family.</text>
</comment>
<sequence length="149" mass="17258">MENGKLGDEEPIRTEQDELEIKVEKFFSLIRSYRDARNRLIKIMGKQYSRGDHELLEEEEEIKKNKRMNKKMIVTTVESDHQMISSSSCTTGWVPSFESEDFTKELEFKGIPLILPNPCNNEIINIPPQTNIIATNEEPHHGLDLNLTL</sequence>